<dbReference type="EMBL" id="FMWO01000055">
    <property type="protein sequence ID" value="SCZ85940.1"/>
    <property type="molecule type" value="Genomic_DNA"/>
</dbReference>
<dbReference type="GO" id="GO:0009435">
    <property type="term" value="P:NAD+ biosynthetic process"/>
    <property type="evidence" value="ECO:0007669"/>
    <property type="project" value="UniProtKB-UniRule"/>
</dbReference>
<dbReference type="NCBIfam" id="NF000840">
    <property type="entry name" value="PRK00071.1-3"/>
    <property type="match status" value="1"/>
</dbReference>
<reference evidence="13 14" key="1">
    <citation type="submission" date="2016-10" db="EMBL/GenBank/DDBJ databases">
        <authorList>
            <person name="de Groot N.N."/>
        </authorList>
    </citation>
    <scope>NUCLEOTIDE SEQUENCE [LARGE SCALE GENOMIC DNA]</scope>
    <source>
        <strain evidence="13">1</strain>
    </source>
</reference>
<dbReference type="STRING" id="51642.NSMM_470009"/>
<protein>
    <recommendedName>
        <fullName evidence="11">Probable nicotinate-nucleotide adenylyltransferase</fullName>
        <ecNumber evidence="11">2.7.7.18</ecNumber>
    </recommendedName>
    <alternativeName>
        <fullName evidence="11">Deamido-NAD(+) diphosphorylase</fullName>
    </alternativeName>
    <alternativeName>
        <fullName evidence="11">Deamido-NAD(+) pyrophosphorylase</fullName>
    </alternativeName>
    <alternativeName>
        <fullName evidence="11">Nicotinate mononucleotide adenylyltransferase</fullName>
        <shortName evidence="11">NaMN adenylyltransferase</shortName>
    </alternativeName>
</protein>
<evidence type="ECO:0000313" key="13">
    <source>
        <dbReference type="EMBL" id="SCZ85940.1"/>
    </source>
</evidence>
<dbReference type="Proteomes" id="UP000198729">
    <property type="component" value="Unassembled WGS sequence"/>
</dbReference>
<evidence type="ECO:0000259" key="12">
    <source>
        <dbReference type="Pfam" id="PF01467"/>
    </source>
</evidence>
<dbReference type="RefSeq" id="WP_090286644.1">
    <property type="nucleotide sequence ID" value="NZ_FMWO01000055.1"/>
</dbReference>
<dbReference type="UniPathway" id="UPA00253">
    <property type="reaction ID" value="UER00332"/>
</dbReference>
<sequence>MSNTRAFPLIGIYGGTFDPVHHGHLRVAEEVSENLNLDHLYFLPAGQPRLRDLPPAANQHRRVMLRRAIRSNARFFLDDRELRRTGETRSVESLREIRSNVEKNGKKRICFIVGADAFLKLPQWYCWQELFELCHIVIVNRPGNVLIRYAADLPSVLRSECEDRWADTARGLSESLSGRVYVAQTSLLAISSTSIRAAIQAGKSVRYLLPDNVISYIIRRKIYAGGE</sequence>
<dbReference type="HAMAP" id="MF_00244">
    <property type="entry name" value="NaMN_adenylyltr"/>
    <property type="match status" value="1"/>
</dbReference>
<dbReference type="SUPFAM" id="SSF52374">
    <property type="entry name" value="Nucleotidylyl transferase"/>
    <property type="match status" value="1"/>
</dbReference>
<dbReference type="GO" id="GO:0005524">
    <property type="term" value="F:ATP binding"/>
    <property type="evidence" value="ECO:0007669"/>
    <property type="project" value="UniProtKB-KW"/>
</dbReference>
<dbReference type="InterPro" id="IPR014729">
    <property type="entry name" value="Rossmann-like_a/b/a_fold"/>
</dbReference>
<dbReference type="PANTHER" id="PTHR39321">
    <property type="entry name" value="NICOTINATE-NUCLEOTIDE ADENYLYLTRANSFERASE-RELATED"/>
    <property type="match status" value="1"/>
</dbReference>
<evidence type="ECO:0000256" key="3">
    <source>
        <dbReference type="ARBA" id="ARBA00009014"/>
    </source>
</evidence>
<gene>
    <name evidence="11 13" type="primary">nadD</name>
    <name evidence="13" type="ORF">NSMM_470009</name>
</gene>
<evidence type="ECO:0000256" key="4">
    <source>
        <dbReference type="ARBA" id="ARBA00022642"/>
    </source>
</evidence>
<accession>A0A1G5SGE5</accession>
<evidence type="ECO:0000256" key="11">
    <source>
        <dbReference type="HAMAP-Rule" id="MF_00244"/>
    </source>
</evidence>
<proteinExistence type="inferred from homology"/>
<dbReference type="EC" id="2.7.7.18" evidence="11"/>
<feature type="domain" description="Cytidyltransferase-like" evidence="12">
    <location>
        <begin position="12"/>
        <end position="197"/>
    </location>
</feature>
<keyword evidence="9 11" id="KW-0520">NAD</keyword>
<dbReference type="InterPro" id="IPR004821">
    <property type="entry name" value="Cyt_trans-like"/>
</dbReference>
<keyword evidence="7 11" id="KW-0547">Nucleotide-binding</keyword>
<comment type="catalytic activity">
    <reaction evidence="10 11">
        <text>nicotinate beta-D-ribonucleotide + ATP + H(+) = deamido-NAD(+) + diphosphate</text>
        <dbReference type="Rhea" id="RHEA:22860"/>
        <dbReference type="ChEBI" id="CHEBI:15378"/>
        <dbReference type="ChEBI" id="CHEBI:30616"/>
        <dbReference type="ChEBI" id="CHEBI:33019"/>
        <dbReference type="ChEBI" id="CHEBI:57502"/>
        <dbReference type="ChEBI" id="CHEBI:58437"/>
        <dbReference type="EC" id="2.7.7.18"/>
    </reaction>
</comment>
<comment type="function">
    <text evidence="1 11">Catalyzes the reversible adenylation of nicotinate mononucleotide (NaMN) to nicotinic acid adenine dinucleotide (NaAD).</text>
</comment>
<dbReference type="PANTHER" id="PTHR39321:SF3">
    <property type="entry name" value="PHOSPHOPANTETHEINE ADENYLYLTRANSFERASE"/>
    <property type="match status" value="1"/>
</dbReference>
<keyword evidence="14" id="KW-1185">Reference proteome</keyword>
<dbReference type="OrthoDB" id="5295945at2"/>
<dbReference type="Gene3D" id="3.40.50.620">
    <property type="entry name" value="HUPs"/>
    <property type="match status" value="1"/>
</dbReference>
<evidence type="ECO:0000256" key="2">
    <source>
        <dbReference type="ARBA" id="ARBA00005019"/>
    </source>
</evidence>
<evidence type="ECO:0000256" key="1">
    <source>
        <dbReference type="ARBA" id="ARBA00002324"/>
    </source>
</evidence>
<dbReference type="InterPro" id="IPR005248">
    <property type="entry name" value="NadD/NMNAT"/>
</dbReference>
<keyword evidence="5 11" id="KW-0808">Transferase</keyword>
<comment type="similarity">
    <text evidence="3 11">Belongs to the NadD family.</text>
</comment>
<dbReference type="NCBIfam" id="TIGR00125">
    <property type="entry name" value="cyt_tran_rel"/>
    <property type="match status" value="1"/>
</dbReference>
<comment type="pathway">
    <text evidence="2 11">Cofactor biosynthesis; NAD(+) biosynthesis; deamido-NAD(+) from nicotinate D-ribonucleotide: step 1/1.</text>
</comment>
<keyword evidence="6 11" id="KW-0548">Nucleotidyltransferase</keyword>
<dbReference type="AlphaFoldDB" id="A0A1G5SGE5"/>
<keyword evidence="4 11" id="KW-0662">Pyridine nucleotide biosynthesis</keyword>
<evidence type="ECO:0000256" key="8">
    <source>
        <dbReference type="ARBA" id="ARBA00022840"/>
    </source>
</evidence>
<dbReference type="NCBIfam" id="NF000839">
    <property type="entry name" value="PRK00071.1-1"/>
    <property type="match status" value="1"/>
</dbReference>
<dbReference type="NCBIfam" id="TIGR00482">
    <property type="entry name" value="nicotinate (nicotinamide) nucleotide adenylyltransferase"/>
    <property type="match status" value="1"/>
</dbReference>
<evidence type="ECO:0000256" key="9">
    <source>
        <dbReference type="ARBA" id="ARBA00023027"/>
    </source>
</evidence>
<dbReference type="GO" id="GO:0004515">
    <property type="term" value="F:nicotinate-nucleotide adenylyltransferase activity"/>
    <property type="evidence" value="ECO:0007669"/>
    <property type="project" value="UniProtKB-UniRule"/>
</dbReference>
<evidence type="ECO:0000313" key="14">
    <source>
        <dbReference type="Proteomes" id="UP000198729"/>
    </source>
</evidence>
<dbReference type="Pfam" id="PF01467">
    <property type="entry name" value="CTP_transf_like"/>
    <property type="match status" value="1"/>
</dbReference>
<keyword evidence="8 11" id="KW-0067">ATP-binding</keyword>
<evidence type="ECO:0000256" key="7">
    <source>
        <dbReference type="ARBA" id="ARBA00022741"/>
    </source>
</evidence>
<evidence type="ECO:0000256" key="6">
    <source>
        <dbReference type="ARBA" id="ARBA00022695"/>
    </source>
</evidence>
<dbReference type="CDD" id="cd02165">
    <property type="entry name" value="NMNAT"/>
    <property type="match status" value="1"/>
</dbReference>
<evidence type="ECO:0000256" key="10">
    <source>
        <dbReference type="ARBA" id="ARBA00048721"/>
    </source>
</evidence>
<evidence type="ECO:0000256" key="5">
    <source>
        <dbReference type="ARBA" id="ARBA00022679"/>
    </source>
</evidence>
<organism evidence="13 14">
    <name type="scientific">Nitrosomonas mobilis</name>
    <dbReference type="NCBI Taxonomy" id="51642"/>
    <lineage>
        <taxon>Bacteria</taxon>
        <taxon>Pseudomonadati</taxon>
        <taxon>Pseudomonadota</taxon>
        <taxon>Betaproteobacteria</taxon>
        <taxon>Nitrosomonadales</taxon>
        <taxon>Nitrosomonadaceae</taxon>
        <taxon>Nitrosomonas</taxon>
    </lineage>
</organism>
<name>A0A1G5SGE5_9PROT</name>